<accession>A0AAW3N1U2</accession>
<evidence type="ECO:0000313" key="2">
    <source>
        <dbReference type="Proteomes" id="UP000056453"/>
    </source>
</evidence>
<comment type="caution">
    <text evidence="1">The sequence shown here is derived from an EMBL/GenBank/DDBJ whole genome shotgun (WGS) entry which is preliminary data.</text>
</comment>
<gene>
    <name evidence="1" type="ORF">WJ96_05165</name>
</gene>
<name>A0AAW3N1U2_9BURK</name>
<protein>
    <recommendedName>
        <fullName evidence="3">Aspartyl/asparaginy/proline hydroxylase domain-containing protein</fullName>
    </recommendedName>
</protein>
<evidence type="ECO:0008006" key="3">
    <source>
        <dbReference type="Google" id="ProtNLM"/>
    </source>
</evidence>
<proteinExistence type="predicted"/>
<sequence>MEWGKVQGAINVPAHLRASAQAAGQVAYAEAKQQDFCGDEVTWLPDAAWHAECAALFPEEAVRQLGYEPATKSDAQFRVYSTHGTDPHIDGDGAVFVLVLANDGLKFKQGKQTHITNVGEWYIFDDCRTHTVNASRNSTSYVFLHRALEPIR</sequence>
<keyword evidence="2" id="KW-1185">Reference proteome</keyword>
<evidence type="ECO:0000313" key="1">
    <source>
        <dbReference type="EMBL" id="KVP97961.1"/>
    </source>
</evidence>
<organism evidence="1 2">
    <name type="scientific">Burkholderia ubonensis</name>
    <dbReference type="NCBI Taxonomy" id="101571"/>
    <lineage>
        <taxon>Bacteria</taxon>
        <taxon>Pseudomonadati</taxon>
        <taxon>Pseudomonadota</taxon>
        <taxon>Betaproteobacteria</taxon>
        <taxon>Burkholderiales</taxon>
        <taxon>Burkholderiaceae</taxon>
        <taxon>Burkholderia</taxon>
        <taxon>Burkholderia cepacia complex</taxon>
    </lineage>
</organism>
<dbReference type="EMBL" id="LPBJ01000047">
    <property type="protein sequence ID" value="KVP97961.1"/>
    <property type="molecule type" value="Genomic_DNA"/>
</dbReference>
<dbReference type="AlphaFoldDB" id="A0AAW3N1U2"/>
<dbReference type="Proteomes" id="UP000056453">
    <property type="component" value="Unassembled WGS sequence"/>
</dbReference>
<reference evidence="1 2" key="1">
    <citation type="submission" date="2015-11" db="EMBL/GenBank/DDBJ databases">
        <title>Expanding the genomic diversity of Burkholderia species for the development of highly accurate diagnostics.</title>
        <authorList>
            <person name="Sahl J."/>
            <person name="Keim P."/>
            <person name="Wagner D."/>
        </authorList>
    </citation>
    <scope>NUCLEOTIDE SEQUENCE [LARGE SCALE GENOMIC DNA]</scope>
    <source>
        <strain evidence="1 2">MSMB1808WGS</strain>
    </source>
</reference>